<keyword evidence="3" id="KW-1185">Reference proteome</keyword>
<organism evidence="2 3">
    <name type="scientific">Triticum urartu</name>
    <name type="common">Red wild einkorn</name>
    <name type="synonym">Crithodium urartu</name>
    <dbReference type="NCBI Taxonomy" id="4572"/>
    <lineage>
        <taxon>Eukaryota</taxon>
        <taxon>Viridiplantae</taxon>
        <taxon>Streptophyta</taxon>
        <taxon>Embryophyta</taxon>
        <taxon>Tracheophyta</taxon>
        <taxon>Spermatophyta</taxon>
        <taxon>Magnoliopsida</taxon>
        <taxon>Liliopsida</taxon>
        <taxon>Poales</taxon>
        <taxon>Poaceae</taxon>
        <taxon>BOP clade</taxon>
        <taxon>Pooideae</taxon>
        <taxon>Triticodae</taxon>
        <taxon>Triticeae</taxon>
        <taxon>Triticinae</taxon>
        <taxon>Triticum</taxon>
    </lineage>
</organism>
<proteinExistence type="predicted"/>
<reference evidence="2" key="2">
    <citation type="submission" date="2018-03" db="EMBL/GenBank/DDBJ databases">
        <title>The Triticum urartu genome reveals the dynamic nature of wheat genome evolution.</title>
        <authorList>
            <person name="Ling H."/>
            <person name="Ma B."/>
            <person name="Shi X."/>
            <person name="Liu H."/>
            <person name="Dong L."/>
            <person name="Sun H."/>
            <person name="Cao Y."/>
            <person name="Gao Q."/>
            <person name="Zheng S."/>
            <person name="Li Y."/>
            <person name="Yu Y."/>
            <person name="Du H."/>
            <person name="Qi M."/>
            <person name="Li Y."/>
            <person name="Yu H."/>
            <person name="Cui Y."/>
            <person name="Wang N."/>
            <person name="Chen C."/>
            <person name="Wu H."/>
            <person name="Zhao Y."/>
            <person name="Zhang J."/>
            <person name="Li Y."/>
            <person name="Zhou W."/>
            <person name="Zhang B."/>
            <person name="Hu W."/>
            <person name="Eijk M."/>
            <person name="Tang J."/>
            <person name="Witsenboer H."/>
            <person name="Zhao S."/>
            <person name="Li Z."/>
            <person name="Zhang A."/>
            <person name="Wang D."/>
            <person name="Liang C."/>
        </authorList>
    </citation>
    <scope>NUCLEOTIDE SEQUENCE [LARGE SCALE GENOMIC DNA]</scope>
    <source>
        <strain evidence="2">cv. G1812</strain>
    </source>
</reference>
<evidence type="ECO:0000256" key="1">
    <source>
        <dbReference type="SAM" id="MobiDB-lite"/>
    </source>
</evidence>
<reference evidence="3" key="1">
    <citation type="journal article" date="2013" name="Nature">
        <title>Draft genome of the wheat A-genome progenitor Triticum urartu.</title>
        <authorList>
            <person name="Ling H.Q."/>
            <person name="Zhao S."/>
            <person name="Liu D."/>
            <person name="Wang J."/>
            <person name="Sun H."/>
            <person name="Zhang C."/>
            <person name="Fan H."/>
            <person name="Li D."/>
            <person name="Dong L."/>
            <person name="Tao Y."/>
            <person name="Gao C."/>
            <person name="Wu H."/>
            <person name="Li Y."/>
            <person name="Cui Y."/>
            <person name="Guo X."/>
            <person name="Zheng S."/>
            <person name="Wang B."/>
            <person name="Yu K."/>
            <person name="Liang Q."/>
            <person name="Yang W."/>
            <person name="Lou X."/>
            <person name="Chen J."/>
            <person name="Feng M."/>
            <person name="Jian J."/>
            <person name="Zhang X."/>
            <person name="Luo G."/>
            <person name="Jiang Y."/>
            <person name="Liu J."/>
            <person name="Wang Z."/>
            <person name="Sha Y."/>
            <person name="Zhang B."/>
            <person name="Wu H."/>
            <person name="Tang D."/>
            <person name="Shen Q."/>
            <person name="Xue P."/>
            <person name="Zou S."/>
            <person name="Wang X."/>
            <person name="Liu X."/>
            <person name="Wang F."/>
            <person name="Yang Y."/>
            <person name="An X."/>
            <person name="Dong Z."/>
            <person name="Zhang K."/>
            <person name="Zhang X."/>
            <person name="Luo M.C."/>
            <person name="Dvorak J."/>
            <person name="Tong Y."/>
            <person name="Wang J."/>
            <person name="Yang H."/>
            <person name="Li Z."/>
            <person name="Wang D."/>
            <person name="Zhang A."/>
            <person name="Wang J."/>
        </authorList>
    </citation>
    <scope>NUCLEOTIDE SEQUENCE</scope>
    <source>
        <strain evidence="3">cv. G1812</strain>
    </source>
</reference>
<sequence length="145" mass="15631">MALPCYSLRRAPCRLPALPALSASPTTAVRRPSSSAAPPIPGRIPPAGPRVPASDDRRCVTTSAPPAKPDAPRRVSFDLDQMRPRSSPTAPAFPVTSTACRPLLHLAIVLLQESRCRLLQFVSRHRGLNLHGRLPVLRTGGEPLR</sequence>
<feature type="region of interest" description="Disordered" evidence="1">
    <location>
        <begin position="22"/>
        <end position="93"/>
    </location>
</feature>
<dbReference type="AlphaFoldDB" id="A0A8R7TVC1"/>
<feature type="compositionally biased region" description="Pro residues" evidence="1">
    <location>
        <begin position="38"/>
        <end position="49"/>
    </location>
</feature>
<feature type="compositionally biased region" description="Polar residues" evidence="1">
    <location>
        <begin position="84"/>
        <end position="93"/>
    </location>
</feature>
<accession>A0A8R7TVC1</accession>
<evidence type="ECO:0000313" key="2">
    <source>
        <dbReference type="EnsemblPlants" id="TuG1812G0300002103.01.T01.cds357632"/>
    </source>
</evidence>
<protein>
    <submittedName>
        <fullName evidence="2">Uncharacterized protein</fullName>
    </submittedName>
</protein>
<feature type="compositionally biased region" description="Basic and acidic residues" evidence="1">
    <location>
        <begin position="70"/>
        <end position="83"/>
    </location>
</feature>
<dbReference type="Gramene" id="TuG1812G0300002103.01.T01">
    <property type="protein sequence ID" value="TuG1812G0300002103.01.T01.cds357632"/>
    <property type="gene ID" value="TuG1812G0300002103.01"/>
</dbReference>
<dbReference type="EnsemblPlants" id="TuG1812G0300002103.01.T01">
    <property type="protein sequence ID" value="TuG1812G0300002103.01.T01.cds357632"/>
    <property type="gene ID" value="TuG1812G0300002103.01"/>
</dbReference>
<evidence type="ECO:0000313" key="3">
    <source>
        <dbReference type="Proteomes" id="UP000015106"/>
    </source>
</evidence>
<name>A0A8R7TVC1_TRIUA</name>
<feature type="compositionally biased region" description="Low complexity" evidence="1">
    <location>
        <begin position="28"/>
        <end position="37"/>
    </location>
</feature>
<reference evidence="2" key="3">
    <citation type="submission" date="2022-06" db="UniProtKB">
        <authorList>
            <consortium name="EnsemblPlants"/>
        </authorList>
    </citation>
    <scope>IDENTIFICATION</scope>
</reference>
<dbReference type="Proteomes" id="UP000015106">
    <property type="component" value="Chromosome 3"/>
</dbReference>